<dbReference type="GO" id="GO:0050660">
    <property type="term" value="F:flavin adenine dinucleotide binding"/>
    <property type="evidence" value="ECO:0007669"/>
    <property type="project" value="InterPro"/>
</dbReference>
<evidence type="ECO:0000313" key="19">
    <source>
        <dbReference type="Proteomes" id="UP000281594"/>
    </source>
</evidence>
<proteinExistence type="inferred from homology"/>
<comment type="similarity">
    <text evidence="2">Belongs to the GMC oxidoreductase family.</text>
</comment>
<evidence type="ECO:0000256" key="3">
    <source>
        <dbReference type="ARBA" id="ARBA00022548"/>
    </source>
</evidence>
<keyword evidence="9" id="KW-0753">Steroid metabolism</keyword>
<dbReference type="AlphaFoldDB" id="A0A3L8QZP9"/>
<evidence type="ECO:0000256" key="2">
    <source>
        <dbReference type="ARBA" id="ARBA00010790"/>
    </source>
</evidence>
<evidence type="ECO:0000256" key="4">
    <source>
        <dbReference type="ARBA" id="ARBA00022630"/>
    </source>
</evidence>
<dbReference type="InterPro" id="IPR036188">
    <property type="entry name" value="FAD/NAD-bd_sf"/>
</dbReference>
<keyword evidence="10" id="KW-0413">Isomerase</keyword>
<evidence type="ECO:0000256" key="12">
    <source>
        <dbReference type="ARBA" id="ARBA00049645"/>
    </source>
</evidence>
<dbReference type="Proteomes" id="UP000281594">
    <property type="component" value="Unassembled WGS sequence"/>
</dbReference>
<dbReference type="PANTHER" id="PTHR47470:SF1">
    <property type="entry name" value="FAD-DEPENDENT OXIDOREDUCTASE 2 FAD BINDING DOMAIN-CONTAINING PROTEIN"/>
    <property type="match status" value="1"/>
</dbReference>
<dbReference type="STRING" id="1343740.M271_46975"/>
<dbReference type="EC" id="5.3.3.1" evidence="11"/>
<evidence type="ECO:0000256" key="9">
    <source>
        <dbReference type="ARBA" id="ARBA00023221"/>
    </source>
</evidence>
<keyword evidence="4" id="KW-0285">Flavoprotein</keyword>
<dbReference type="InterPro" id="IPR007867">
    <property type="entry name" value="GMC_OxRtase_C"/>
</dbReference>
<evidence type="ECO:0000256" key="15">
    <source>
        <dbReference type="ARBA" id="ARBA00049778"/>
    </source>
</evidence>
<keyword evidence="6" id="KW-0560">Oxidoreductase</keyword>
<evidence type="ECO:0000256" key="11">
    <source>
        <dbReference type="ARBA" id="ARBA00038856"/>
    </source>
</evidence>
<comment type="caution">
    <text evidence="18">The sequence shown here is derived from an EMBL/GenBank/DDBJ whole genome shotgun (WGS) entry which is preliminary data.</text>
</comment>
<dbReference type="PROSITE" id="PS51318">
    <property type="entry name" value="TAT"/>
    <property type="match status" value="1"/>
</dbReference>
<dbReference type="Gene3D" id="3.50.50.60">
    <property type="entry name" value="FAD/NAD(P)-binding domain"/>
    <property type="match status" value="1"/>
</dbReference>
<organism evidence="18 19">
    <name type="scientific">Streptomyces rapamycinicus (strain ATCC 29253 / DSM 41530 / NRRL 5491 / AYB-994)</name>
    <name type="common">Streptomyces hygroscopicus (strain ATCC 29253)</name>
    <dbReference type="NCBI Taxonomy" id="1343740"/>
    <lineage>
        <taxon>Bacteria</taxon>
        <taxon>Bacillati</taxon>
        <taxon>Actinomycetota</taxon>
        <taxon>Actinomycetes</taxon>
        <taxon>Kitasatosporales</taxon>
        <taxon>Streptomycetaceae</taxon>
        <taxon>Streptomyces</taxon>
        <taxon>Streptomyces violaceusniger group</taxon>
    </lineage>
</organism>
<dbReference type="Pfam" id="PF22500">
    <property type="entry name" value="GMC_oxred_C_1st"/>
    <property type="match status" value="1"/>
</dbReference>
<accession>A0A3L8QZP9</accession>
<evidence type="ECO:0000256" key="10">
    <source>
        <dbReference type="ARBA" id="ARBA00023235"/>
    </source>
</evidence>
<evidence type="ECO:0000256" key="7">
    <source>
        <dbReference type="ARBA" id="ARBA00023098"/>
    </source>
</evidence>
<dbReference type="PANTHER" id="PTHR47470">
    <property type="entry name" value="CHOLESTEROL OXIDASE"/>
    <property type="match status" value="1"/>
</dbReference>
<evidence type="ECO:0000256" key="6">
    <source>
        <dbReference type="ARBA" id="ARBA00023002"/>
    </source>
</evidence>
<evidence type="ECO:0000256" key="14">
    <source>
        <dbReference type="ARBA" id="ARBA00049744"/>
    </source>
</evidence>
<dbReference type="Gene3D" id="3.30.410.10">
    <property type="entry name" value="Cholesterol Oxidase, domain 2"/>
    <property type="match status" value="1"/>
</dbReference>
<name>A0A3L8QZP9_STRRN</name>
<dbReference type="InterPro" id="IPR000172">
    <property type="entry name" value="GMC_OxRdtase_N"/>
</dbReference>
<dbReference type="GO" id="GO:0004769">
    <property type="term" value="F:steroid Delta-isomerase activity"/>
    <property type="evidence" value="ECO:0007669"/>
    <property type="project" value="UniProtKB-EC"/>
</dbReference>
<dbReference type="InterPro" id="IPR052542">
    <property type="entry name" value="Cholesterol_Oxidase"/>
</dbReference>
<dbReference type="SUPFAM" id="SSF51905">
    <property type="entry name" value="FAD/NAD(P)-binding domain"/>
    <property type="match status" value="1"/>
</dbReference>
<keyword evidence="3" id="KW-0153">Cholesterol metabolism</keyword>
<protein>
    <recommendedName>
        <fullName evidence="14">Cholesterol oxidase</fullName>
        <ecNumber evidence="13">1.1.3.6</ecNumber>
        <ecNumber evidence="11">5.3.3.1</ecNumber>
    </recommendedName>
    <alternativeName>
        <fullName evidence="15">Cholesterol isomerase</fullName>
    </alternativeName>
</protein>
<dbReference type="InterPro" id="IPR006311">
    <property type="entry name" value="TAT_signal"/>
</dbReference>
<keyword evidence="7" id="KW-0443">Lipid metabolism</keyword>
<feature type="region of interest" description="Disordered" evidence="16">
    <location>
        <begin position="1"/>
        <end position="20"/>
    </location>
</feature>
<evidence type="ECO:0000259" key="17">
    <source>
        <dbReference type="PROSITE" id="PS00623"/>
    </source>
</evidence>
<dbReference type="EMBL" id="QYCY01000004">
    <property type="protein sequence ID" value="RLV72412.1"/>
    <property type="molecule type" value="Genomic_DNA"/>
</dbReference>
<dbReference type="GO" id="GO:0016995">
    <property type="term" value="F:cholesterol oxidase activity"/>
    <property type="evidence" value="ECO:0007669"/>
    <property type="project" value="UniProtKB-EC"/>
</dbReference>
<dbReference type="GO" id="GO:0008203">
    <property type="term" value="P:cholesterol metabolic process"/>
    <property type="evidence" value="ECO:0007669"/>
    <property type="project" value="UniProtKB-KW"/>
</dbReference>
<evidence type="ECO:0000256" key="13">
    <source>
        <dbReference type="ARBA" id="ARBA00049723"/>
    </source>
</evidence>
<comment type="pathway">
    <text evidence="12">Steroid metabolism; cholesterol degradation.</text>
</comment>
<evidence type="ECO:0000256" key="5">
    <source>
        <dbReference type="ARBA" id="ARBA00022827"/>
    </source>
</evidence>
<gene>
    <name evidence="18" type="ORF">D3C57_147835</name>
</gene>
<dbReference type="EC" id="1.1.3.6" evidence="13"/>
<feature type="domain" description="Glucose-methanol-choline oxidoreductase N-terminal" evidence="17">
    <location>
        <begin position="163"/>
        <end position="186"/>
    </location>
</feature>
<dbReference type="Pfam" id="PF05199">
    <property type="entry name" value="GMC_oxred_C"/>
    <property type="match status" value="1"/>
</dbReference>
<evidence type="ECO:0000256" key="16">
    <source>
        <dbReference type="SAM" id="MobiDB-lite"/>
    </source>
</evidence>
<dbReference type="PROSITE" id="PS00623">
    <property type="entry name" value="GMC_OXRED_1"/>
    <property type="match status" value="1"/>
</dbReference>
<keyword evidence="5" id="KW-0274">FAD</keyword>
<comment type="cofactor">
    <cofactor evidence="1">
        <name>FAD</name>
        <dbReference type="ChEBI" id="CHEBI:57692"/>
    </cofactor>
</comment>
<evidence type="ECO:0000256" key="8">
    <source>
        <dbReference type="ARBA" id="ARBA00023166"/>
    </source>
</evidence>
<reference evidence="18 19" key="1">
    <citation type="journal article" date="2018" name="J. Biol. Chem.">
        <title>Discovery of the actinoplanic acid pathway in Streptomyces rapamycinicus reveals a genetically conserved synergism with rapamycin.</title>
        <authorList>
            <person name="Mrak P."/>
            <person name="Krastel P."/>
            <person name="Pivk Lukancic P."/>
            <person name="Tao J."/>
            <person name="Pistorius D."/>
            <person name="Moore C.M."/>
        </authorList>
    </citation>
    <scope>NUCLEOTIDE SEQUENCE [LARGE SCALE GENOMIC DNA]</scope>
    <source>
        <strain evidence="18 19">NRRL 5491</strain>
    </source>
</reference>
<sequence length="563" mass="60160">MDSGPKKTLRHTMASSGDSAHHAAMTANLTRRHILGLAALQSAAALGLTRIGLTPAAAAESADHFPAVVIGSGYGGAVAALRLGEAGIRTLVVEMGRLWDDPGPDGRVYCSMTAPDQRSMWFKRRTEAPLSTFLWLDVINKDITPYPGVLDRVRYPGMSVYVGRGVGGGSLVNGGIAVTPPRSYFQQMLPQVAADPMYDTYFPLANRMLGATTVPSAWFEATEWYTYARVARAQAAKAGLKTVFVPNVYDFDYMRREADGTAAKSALAQEVIYGNNFGKRSLDKTYIAAALGTGQVTLQTLSRARALRRAPDGTYVLTVERVDTTGTVVATDEITCNSLFLGAGSLGTTELLLRARETGALPGLSAEVGRGWGGNGNVMLGRANHVWNPTGAKQSTIPVMAIDDWSNATNPVFAEIAPLPAGLETWVSLYLAITRNPERATFTYDATKDTAVLNWTRAQSAPSVAAAKALFDRVNSANVTIYRYDLFGDTRAFADDFCYHPLGGCVLGRATDAYGRVTGYDGLYVTDGSLIPGSIGVNPFVTITALAERTMARVLAEDPVGGR</sequence>
<keyword evidence="8" id="KW-1207">Sterol metabolism</keyword>
<evidence type="ECO:0000313" key="18">
    <source>
        <dbReference type="EMBL" id="RLV72412.1"/>
    </source>
</evidence>
<evidence type="ECO:0000256" key="1">
    <source>
        <dbReference type="ARBA" id="ARBA00001974"/>
    </source>
</evidence>
<dbReference type="SUPFAM" id="SSF54373">
    <property type="entry name" value="FAD-linked reductases, C-terminal domain"/>
    <property type="match status" value="1"/>
</dbReference>